<evidence type="ECO:0000256" key="1">
    <source>
        <dbReference type="ARBA" id="ARBA00004429"/>
    </source>
</evidence>
<evidence type="ECO:0000256" key="6">
    <source>
        <dbReference type="ARBA" id="ARBA00023136"/>
    </source>
</evidence>
<organism evidence="9 10">
    <name type="scientific">Calidifontibacillus erzurumensis</name>
    <dbReference type="NCBI Taxonomy" id="2741433"/>
    <lineage>
        <taxon>Bacteria</taxon>
        <taxon>Bacillati</taxon>
        <taxon>Bacillota</taxon>
        <taxon>Bacilli</taxon>
        <taxon>Bacillales</taxon>
        <taxon>Bacillaceae</taxon>
        <taxon>Calidifontibacillus/Schinkia group</taxon>
        <taxon>Calidifontibacillus</taxon>
    </lineage>
</organism>
<dbReference type="RefSeq" id="WP_173732144.1">
    <property type="nucleotide sequence ID" value="NZ_JABTTE010000024.1"/>
</dbReference>
<feature type="transmembrane region" description="Helical" evidence="7">
    <location>
        <begin position="270"/>
        <end position="292"/>
    </location>
</feature>
<feature type="transmembrane region" description="Helical" evidence="7">
    <location>
        <begin position="166"/>
        <end position="191"/>
    </location>
</feature>
<feature type="transmembrane region" description="Helical" evidence="7">
    <location>
        <begin position="394"/>
        <end position="419"/>
    </location>
</feature>
<dbReference type="InterPro" id="IPR010656">
    <property type="entry name" value="DctM"/>
</dbReference>
<comment type="caution">
    <text evidence="9">The sequence shown here is derived from an EMBL/GenBank/DDBJ whole genome shotgun (WGS) entry which is preliminary data.</text>
</comment>
<protein>
    <submittedName>
        <fullName evidence="9">TRAP transporter large permease</fullName>
    </submittedName>
</protein>
<feature type="domain" description="TRAP C4-dicarboxylate transport system permease DctM subunit" evidence="8">
    <location>
        <begin position="5"/>
        <end position="415"/>
    </location>
</feature>
<proteinExistence type="predicted"/>
<feature type="transmembrane region" description="Helical" evidence="7">
    <location>
        <begin position="240"/>
        <end position="258"/>
    </location>
</feature>
<dbReference type="Proteomes" id="UP000625804">
    <property type="component" value="Unassembled WGS sequence"/>
</dbReference>
<feature type="transmembrane region" description="Helical" evidence="7">
    <location>
        <begin position="53"/>
        <end position="73"/>
    </location>
</feature>
<keyword evidence="2" id="KW-1003">Cell membrane</keyword>
<comment type="subcellular location">
    <subcellularLocation>
        <location evidence="1">Cell inner membrane</location>
        <topology evidence="1">Multi-pass membrane protein</topology>
    </subcellularLocation>
</comment>
<evidence type="ECO:0000256" key="2">
    <source>
        <dbReference type="ARBA" id="ARBA00022475"/>
    </source>
</evidence>
<evidence type="ECO:0000313" key="10">
    <source>
        <dbReference type="Proteomes" id="UP000625804"/>
    </source>
</evidence>
<dbReference type="EMBL" id="JABTTE010000024">
    <property type="protein sequence ID" value="NSL52942.1"/>
    <property type="molecule type" value="Genomic_DNA"/>
</dbReference>
<dbReference type="PANTHER" id="PTHR33362">
    <property type="entry name" value="SIALIC ACID TRAP TRANSPORTER PERMEASE PROTEIN SIAT-RELATED"/>
    <property type="match status" value="1"/>
</dbReference>
<evidence type="ECO:0000256" key="5">
    <source>
        <dbReference type="ARBA" id="ARBA00022989"/>
    </source>
</evidence>
<evidence type="ECO:0000256" key="7">
    <source>
        <dbReference type="SAM" id="Phobius"/>
    </source>
</evidence>
<keyword evidence="4 7" id="KW-0812">Transmembrane</keyword>
<dbReference type="InterPro" id="IPR004681">
    <property type="entry name" value="TRAP_DctM"/>
</dbReference>
<dbReference type="PIRSF" id="PIRSF006066">
    <property type="entry name" value="HI0050"/>
    <property type="match status" value="1"/>
</dbReference>
<feature type="transmembrane region" description="Helical" evidence="7">
    <location>
        <begin position="136"/>
        <end position="160"/>
    </location>
</feature>
<evidence type="ECO:0000256" key="4">
    <source>
        <dbReference type="ARBA" id="ARBA00022692"/>
    </source>
</evidence>
<gene>
    <name evidence="9" type="ORF">HR057_14390</name>
</gene>
<dbReference type="GO" id="GO:0005886">
    <property type="term" value="C:plasma membrane"/>
    <property type="evidence" value="ECO:0007669"/>
    <property type="project" value="UniProtKB-SubCell"/>
</dbReference>
<dbReference type="GO" id="GO:0022857">
    <property type="term" value="F:transmembrane transporter activity"/>
    <property type="evidence" value="ECO:0007669"/>
    <property type="project" value="TreeGrafter"/>
</dbReference>
<feature type="transmembrane region" description="Helical" evidence="7">
    <location>
        <begin position="312"/>
        <end position="342"/>
    </location>
</feature>
<feature type="transmembrane region" description="Helical" evidence="7">
    <location>
        <begin position="93"/>
        <end position="115"/>
    </location>
</feature>
<evidence type="ECO:0000259" key="8">
    <source>
        <dbReference type="Pfam" id="PF06808"/>
    </source>
</evidence>
<dbReference type="AlphaFoldDB" id="A0A8J8KCT6"/>
<keyword evidence="6 7" id="KW-0472">Membrane</keyword>
<feature type="transmembrane region" description="Helical" evidence="7">
    <location>
        <begin position="354"/>
        <end position="374"/>
    </location>
</feature>
<keyword evidence="10" id="KW-1185">Reference proteome</keyword>
<name>A0A8J8KCT6_9BACI</name>
<keyword evidence="3" id="KW-0997">Cell inner membrane</keyword>
<evidence type="ECO:0000313" key="9">
    <source>
        <dbReference type="EMBL" id="NSL52942.1"/>
    </source>
</evidence>
<dbReference type="NCBIfam" id="TIGR00786">
    <property type="entry name" value="dctM"/>
    <property type="match status" value="1"/>
</dbReference>
<dbReference type="Pfam" id="PF06808">
    <property type="entry name" value="DctM"/>
    <property type="match status" value="1"/>
</dbReference>
<accession>A0A8J8KCT6</accession>
<dbReference type="PANTHER" id="PTHR33362:SF2">
    <property type="entry name" value="TRAP TRANSPORTER LARGE PERMEASE PROTEIN"/>
    <property type="match status" value="1"/>
</dbReference>
<feature type="transmembrane region" description="Helical" evidence="7">
    <location>
        <begin position="6"/>
        <end position="32"/>
    </location>
</feature>
<keyword evidence="5 7" id="KW-1133">Transmembrane helix</keyword>
<reference evidence="9" key="1">
    <citation type="submission" date="2020-06" db="EMBL/GenBank/DDBJ databases">
        <title>A novel thermopfilic bacterium from Erzurum, Turkey.</title>
        <authorList>
            <person name="Adiguzel A."/>
            <person name="Ay H."/>
            <person name="Baltaci M.O."/>
        </authorList>
    </citation>
    <scope>NUCLEOTIDE SEQUENCE</scope>
    <source>
        <strain evidence="9">P2</strain>
    </source>
</reference>
<feature type="transmembrane region" description="Helical" evidence="7">
    <location>
        <begin position="212"/>
        <end position="234"/>
    </location>
</feature>
<sequence>MAIALIIFIVLLLLQVPISFVLGMTTIIYIIVSDNMGLLATAPQRLYSSLENYGLLAIPLFMLAGELMNMGGITSRLINFSKTIVGHFRGGLAYVNVISNMLLASIIGSATAQIAMMSRIMVPSMEKEGYSREFGASTTAAAGLLGPIIPPSMLFIIYGVSSGASIGSMFLAGVFPGILLGLMFIFLIAYIGMKQQWATHERTSISEMSKSFLQVLPALLVPGIIIIGILSGVFTPTESAAIACVIALIVGFFFYRELKIKDLPQIMINTAMTTATITLLIAMANLFGWMLSFEQIPQAIAQWMVSITENPWVFLLIVNIFLLFVGMFMDGIAALIILVPIFAPLLSNYGIDPIHFGVIICINLTIGLLTPPIGAGLYIASSLGEVKLETLTRAIWPFLIASFIGLFIITYWPQMVLWLPSVLK</sequence>
<evidence type="ECO:0000256" key="3">
    <source>
        <dbReference type="ARBA" id="ARBA00022519"/>
    </source>
</evidence>